<proteinExistence type="predicted"/>
<accession>G7LFA5</accession>
<evidence type="ECO:0000259" key="8">
    <source>
        <dbReference type="PROSITE" id="PS50115"/>
    </source>
</evidence>
<reference evidence="9 11" key="2">
    <citation type="journal article" date="2014" name="BMC Genomics">
        <title>An improved genome release (version Mt4.0) for the model legume Medicago truncatula.</title>
        <authorList>
            <person name="Tang H."/>
            <person name="Krishnakumar V."/>
            <person name="Bidwell S."/>
            <person name="Rosen B."/>
            <person name="Chan A."/>
            <person name="Zhou S."/>
            <person name="Gentzbittel L."/>
            <person name="Childs K.L."/>
            <person name="Yandell M."/>
            <person name="Gundlach H."/>
            <person name="Mayer K.F."/>
            <person name="Schwartz D.C."/>
            <person name="Town C.D."/>
        </authorList>
    </citation>
    <scope>GENOME REANNOTATION</scope>
    <source>
        <strain evidence="10 11">cv. Jemalong A17</strain>
    </source>
</reference>
<dbReference type="CDD" id="cd04038">
    <property type="entry name" value="C2_ArfGAP"/>
    <property type="match status" value="1"/>
</dbReference>
<dbReference type="eggNOG" id="KOG0703">
    <property type="taxonomic scope" value="Eukaryota"/>
</dbReference>
<accession>A0A0C3XZ31</accession>
<evidence type="ECO:0000256" key="4">
    <source>
        <dbReference type="ARBA" id="ARBA00022833"/>
    </source>
</evidence>
<dbReference type="PROSITE" id="PS50115">
    <property type="entry name" value="ARFGAP"/>
    <property type="match status" value="1"/>
</dbReference>
<dbReference type="PaxDb" id="3880-AET02273"/>
<feature type="domain" description="C2" evidence="7">
    <location>
        <begin position="194"/>
        <end position="309"/>
    </location>
</feature>
<dbReference type="PANTHER" id="PTHR46220">
    <property type="entry name" value="ADP-RIBOSYLATION FACTOR GTPASE-ACTIVATING PROTEIN AGD12"/>
    <property type="match status" value="1"/>
</dbReference>
<dbReference type="STRING" id="3880.G7LFA5"/>
<reference evidence="9 11" key="1">
    <citation type="journal article" date="2011" name="Nature">
        <title>The Medicago genome provides insight into the evolution of rhizobial symbioses.</title>
        <authorList>
            <person name="Young N.D."/>
            <person name="Debelle F."/>
            <person name="Oldroyd G.E."/>
            <person name="Geurts R."/>
            <person name="Cannon S.B."/>
            <person name="Udvardi M.K."/>
            <person name="Benedito V.A."/>
            <person name="Mayer K.F."/>
            <person name="Gouzy J."/>
            <person name="Schoof H."/>
            <person name="Van de Peer Y."/>
            <person name="Proost S."/>
            <person name="Cook D.R."/>
            <person name="Meyers B.C."/>
            <person name="Spannagl M."/>
            <person name="Cheung F."/>
            <person name="De Mita S."/>
            <person name="Krishnakumar V."/>
            <person name="Gundlach H."/>
            <person name="Zhou S."/>
            <person name="Mudge J."/>
            <person name="Bharti A.K."/>
            <person name="Murray J.D."/>
            <person name="Naoumkina M.A."/>
            <person name="Rosen B."/>
            <person name="Silverstein K.A."/>
            <person name="Tang H."/>
            <person name="Rombauts S."/>
            <person name="Zhao P.X."/>
            <person name="Zhou P."/>
            <person name="Barbe V."/>
            <person name="Bardou P."/>
            <person name="Bechner M."/>
            <person name="Bellec A."/>
            <person name="Berger A."/>
            <person name="Berges H."/>
            <person name="Bidwell S."/>
            <person name="Bisseling T."/>
            <person name="Choisne N."/>
            <person name="Couloux A."/>
            <person name="Denny R."/>
            <person name="Deshpande S."/>
            <person name="Dai X."/>
            <person name="Doyle J.J."/>
            <person name="Dudez A.M."/>
            <person name="Farmer A.D."/>
            <person name="Fouteau S."/>
            <person name="Franken C."/>
            <person name="Gibelin C."/>
            <person name="Gish J."/>
            <person name="Goldstein S."/>
            <person name="Gonzalez A.J."/>
            <person name="Green P.J."/>
            <person name="Hallab A."/>
            <person name="Hartog M."/>
            <person name="Hua A."/>
            <person name="Humphray S.J."/>
            <person name="Jeong D.H."/>
            <person name="Jing Y."/>
            <person name="Jocker A."/>
            <person name="Kenton S.M."/>
            <person name="Kim D.J."/>
            <person name="Klee K."/>
            <person name="Lai H."/>
            <person name="Lang C."/>
            <person name="Lin S."/>
            <person name="Macmil S.L."/>
            <person name="Magdelenat G."/>
            <person name="Matthews L."/>
            <person name="McCorrison J."/>
            <person name="Monaghan E.L."/>
            <person name="Mun J.H."/>
            <person name="Najar F.Z."/>
            <person name="Nicholson C."/>
            <person name="Noirot C."/>
            <person name="O'Bleness M."/>
            <person name="Paule C.R."/>
            <person name="Poulain J."/>
            <person name="Prion F."/>
            <person name="Qin B."/>
            <person name="Qu C."/>
            <person name="Retzel E.F."/>
            <person name="Riddle C."/>
            <person name="Sallet E."/>
            <person name="Samain S."/>
            <person name="Samson N."/>
            <person name="Sanders I."/>
            <person name="Saurat O."/>
            <person name="Scarpelli C."/>
            <person name="Schiex T."/>
            <person name="Segurens B."/>
            <person name="Severin A.J."/>
            <person name="Sherrier D.J."/>
            <person name="Shi R."/>
            <person name="Sims S."/>
            <person name="Singer S.R."/>
            <person name="Sinharoy S."/>
            <person name="Sterck L."/>
            <person name="Viollet A."/>
            <person name="Wang B.B."/>
            <person name="Wang K."/>
            <person name="Wang M."/>
            <person name="Wang X."/>
            <person name="Warfsmann J."/>
            <person name="Weissenbach J."/>
            <person name="White D.D."/>
            <person name="White J.D."/>
            <person name="Wiley G.B."/>
            <person name="Wincker P."/>
            <person name="Xing Y."/>
            <person name="Yang L."/>
            <person name="Yao Z."/>
            <person name="Ying F."/>
            <person name="Zhai J."/>
            <person name="Zhou L."/>
            <person name="Zuber A."/>
            <person name="Denarie J."/>
            <person name="Dixon R.A."/>
            <person name="May G.D."/>
            <person name="Schwartz D.C."/>
            <person name="Rogers J."/>
            <person name="Quetier F."/>
            <person name="Town C.D."/>
            <person name="Roe B.A."/>
        </authorList>
    </citation>
    <scope>NUCLEOTIDE SEQUENCE [LARGE SCALE GENOMIC DNA]</scope>
    <source>
        <strain evidence="9">A17</strain>
        <strain evidence="10 11">cv. Jemalong A17</strain>
    </source>
</reference>
<evidence type="ECO:0000313" key="11">
    <source>
        <dbReference type="Proteomes" id="UP000002051"/>
    </source>
</evidence>
<keyword evidence="5" id="KW-0106">Calcium</keyword>
<feature type="domain" description="Arf-GAP" evidence="8">
    <location>
        <begin position="17"/>
        <end position="139"/>
    </location>
</feature>
<evidence type="ECO:0000313" key="10">
    <source>
        <dbReference type="EnsemblPlants" id="AET02273"/>
    </source>
</evidence>
<dbReference type="Pfam" id="PF00168">
    <property type="entry name" value="C2"/>
    <property type="match status" value="1"/>
</dbReference>
<organism evidence="9 11">
    <name type="scientific">Medicago truncatula</name>
    <name type="common">Barrel medic</name>
    <name type="synonym">Medicago tribuloides</name>
    <dbReference type="NCBI Taxonomy" id="3880"/>
    <lineage>
        <taxon>Eukaryota</taxon>
        <taxon>Viridiplantae</taxon>
        <taxon>Streptophyta</taxon>
        <taxon>Embryophyta</taxon>
        <taxon>Tracheophyta</taxon>
        <taxon>Spermatophyta</taxon>
        <taxon>Magnoliopsida</taxon>
        <taxon>eudicotyledons</taxon>
        <taxon>Gunneridae</taxon>
        <taxon>Pentapetalae</taxon>
        <taxon>rosids</taxon>
        <taxon>fabids</taxon>
        <taxon>Fabales</taxon>
        <taxon>Fabaceae</taxon>
        <taxon>Papilionoideae</taxon>
        <taxon>50 kb inversion clade</taxon>
        <taxon>NPAAA clade</taxon>
        <taxon>Hologalegina</taxon>
        <taxon>IRL clade</taxon>
        <taxon>Trifolieae</taxon>
        <taxon>Medicago</taxon>
    </lineage>
</organism>
<dbReference type="AlphaFoldDB" id="G7LFA5"/>
<dbReference type="GO" id="GO:0008270">
    <property type="term" value="F:zinc ion binding"/>
    <property type="evidence" value="ECO:0007669"/>
    <property type="project" value="UniProtKB-KW"/>
</dbReference>
<gene>
    <name evidence="10" type="primary">11445104</name>
    <name evidence="9" type="ordered locus">MTR_8g038400</name>
</gene>
<evidence type="ECO:0000256" key="1">
    <source>
        <dbReference type="ARBA" id="ARBA00022468"/>
    </source>
</evidence>
<dbReference type="InterPro" id="IPR037278">
    <property type="entry name" value="ARFGAP/RecO"/>
</dbReference>
<dbReference type="InterPro" id="IPR044518">
    <property type="entry name" value="ARF_GAP_AGD11/12/13"/>
</dbReference>
<evidence type="ECO:0000256" key="5">
    <source>
        <dbReference type="ARBA" id="ARBA00022837"/>
    </source>
</evidence>
<dbReference type="InterPro" id="IPR035892">
    <property type="entry name" value="C2_domain_sf"/>
</dbReference>
<evidence type="ECO:0000259" key="7">
    <source>
        <dbReference type="PROSITE" id="PS50004"/>
    </source>
</evidence>
<keyword evidence="1" id="KW-0343">GTPase activation</keyword>
<evidence type="ECO:0000313" key="9">
    <source>
        <dbReference type="EMBL" id="AET02273.2"/>
    </source>
</evidence>
<dbReference type="Proteomes" id="UP000002051">
    <property type="component" value="Chromosome 8"/>
</dbReference>
<dbReference type="Gene3D" id="1.10.220.150">
    <property type="entry name" value="Arf GTPase activating protein"/>
    <property type="match status" value="1"/>
</dbReference>
<evidence type="ECO:0000256" key="3">
    <source>
        <dbReference type="ARBA" id="ARBA00022771"/>
    </source>
</evidence>
<reference evidence="10" key="3">
    <citation type="submission" date="2015-04" db="UniProtKB">
        <authorList>
            <consortium name="EnsemblPlants"/>
        </authorList>
    </citation>
    <scope>IDENTIFICATION</scope>
    <source>
        <strain evidence="10">cv. Jemalong A17</strain>
    </source>
</reference>
<dbReference type="Gene3D" id="2.60.40.150">
    <property type="entry name" value="C2 domain"/>
    <property type="match status" value="1"/>
</dbReference>
<dbReference type="FunFam" id="2.60.40.150:FF:000190">
    <property type="entry name" value="ADP-ribosylation factor GTPase-activating protein AGD12"/>
    <property type="match status" value="1"/>
</dbReference>
<dbReference type="PRINTS" id="PR00405">
    <property type="entry name" value="REVINTRACTNG"/>
</dbReference>
<dbReference type="EnsemblPlants" id="AET02273">
    <property type="protein sequence ID" value="AET02273"/>
    <property type="gene ID" value="MTR_8g038400"/>
</dbReference>
<dbReference type="SMART" id="SM00105">
    <property type="entry name" value="ArfGap"/>
    <property type="match status" value="1"/>
</dbReference>
<dbReference type="PANTHER" id="PTHR46220:SF2">
    <property type="entry name" value="ADP-RIBOSYLATION FACTOR GTPASE-ACTIVATING PROTEIN AGD11-RELATED"/>
    <property type="match status" value="1"/>
</dbReference>
<keyword evidence="3 6" id="KW-0863">Zinc-finger</keyword>
<evidence type="ECO:0000256" key="2">
    <source>
        <dbReference type="ARBA" id="ARBA00022723"/>
    </source>
</evidence>
<dbReference type="Pfam" id="PF01412">
    <property type="entry name" value="ArfGap"/>
    <property type="match status" value="1"/>
</dbReference>
<dbReference type="EMBL" id="CM001224">
    <property type="protein sequence ID" value="AET02273.2"/>
    <property type="molecule type" value="Genomic_DNA"/>
</dbReference>
<dbReference type="InterPro" id="IPR038508">
    <property type="entry name" value="ArfGAP_dom_sf"/>
</dbReference>
<sequence>MSSKHESPDKKDVSGTHKRLSNLMHQAGNRYCADCGTPEPKWVSSSLGVFICIKCSGIHRSLGVHISKIASLKLDQWSDEQVDALEKLGGNTFLNKKYEACLPSNIKKPKPHTSIEERSEYIRKKYEELQFMMESDENSLCPFVPSQGRSVSLGPSSSSCYTYHIDNKKYEKALTRHHIGHAFRKSWTRKDSEHKCSKKSTSLAGMVEFVGLIKVNVRKGTHLAIRDVVTSDPYVILSLGHQSVKTRVIRNNLNPVWNESLMLSIPENIPPLKVLVYDKDTFSTDDFMGEAEIDIQPLVLAAIAYEKSTANESVQLEKFVESRDNTLVRDGVISLEDGKIKQEISVRLQNVERGVLEIELECVPLIQ</sequence>
<evidence type="ECO:0000256" key="6">
    <source>
        <dbReference type="PROSITE-ProRule" id="PRU00288"/>
    </source>
</evidence>
<dbReference type="FunFam" id="1.10.220.150:FF:000009">
    <property type="entry name" value="stromal membrane-associated protein 1 isoform X1"/>
    <property type="match status" value="1"/>
</dbReference>
<dbReference type="SMART" id="SM00239">
    <property type="entry name" value="C2"/>
    <property type="match status" value="1"/>
</dbReference>
<dbReference type="PROSITE" id="PS50004">
    <property type="entry name" value="C2"/>
    <property type="match status" value="1"/>
</dbReference>
<dbReference type="GO" id="GO:0005543">
    <property type="term" value="F:phospholipid binding"/>
    <property type="evidence" value="ECO:0007669"/>
    <property type="project" value="InterPro"/>
</dbReference>
<dbReference type="CDD" id="cd08204">
    <property type="entry name" value="ArfGap"/>
    <property type="match status" value="1"/>
</dbReference>
<dbReference type="OrthoDB" id="73919at2759"/>
<keyword evidence="4" id="KW-0862">Zinc</keyword>
<name>G7LFA5_MEDTR</name>
<keyword evidence="2" id="KW-0479">Metal-binding</keyword>
<dbReference type="SUPFAM" id="SSF49562">
    <property type="entry name" value="C2 domain (Calcium/lipid-binding domain, CaLB)"/>
    <property type="match status" value="1"/>
</dbReference>
<dbReference type="SUPFAM" id="SSF57863">
    <property type="entry name" value="ArfGap/RecO-like zinc finger"/>
    <property type="match status" value="1"/>
</dbReference>
<dbReference type="HOGENOM" id="CLU_045472_0_1_1"/>
<protein>
    <submittedName>
        <fullName evidence="9">ADP-ribosylation factor GTPase-activating protein AGD10</fullName>
    </submittedName>
</protein>
<keyword evidence="11" id="KW-1185">Reference proteome</keyword>
<dbReference type="InterPro" id="IPR001164">
    <property type="entry name" value="ArfGAP_dom"/>
</dbReference>
<dbReference type="InterPro" id="IPR000008">
    <property type="entry name" value="C2_dom"/>
</dbReference>
<dbReference type="GO" id="GO:0005096">
    <property type="term" value="F:GTPase activator activity"/>
    <property type="evidence" value="ECO:0007669"/>
    <property type="project" value="UniProtKB-KW"/>
</dbReference>
<dbReference type="KEGG" id="mtr:11445104"/>